<comment type="pathway">
    <text evidence="1">Sulfur metabolism; glutathione metabolism.</text>
</comment>
<dbReference type="EMBL" id="JAZAVJ010000295">
    <property type="protein sequence ID" value="KAK7402578.1"/>
    <property type="molecule type" value="Genomic_DNA"/>
</dbReference>
<accession>A0ABR1GLB4</accession>
<comment type="function">
    <text evidence="1">Cleaves the gamma-glutamyl peptide bond of glutathione and glutathione conjugates.</text>
</comment>
<dbReference type="EC" id="3.4.19.13" evidence="1"/>
<dbReference type="Pfam" id="PF01019">
    <property type="entry name" value="G_glu_transpept"/>
    <property type="match status" value="1"/>
</dbReference>
<dbReference type="Proteomes" id="UP001498476">
    <property type="component" value="Unassembled WGS sequence"/>
</dbReference>
<keyword evidence="1" id="KW-0012">Acyltransferase</keyword>
<feature type="signal peptide" evidence="2">
    <location>
        <begin position="1"/>
        <end position="22"/>
    </location>
</feature>
<dbReference type="PRINTS" id="PR01210">
    <property type="entry name" value="GGTRANSPTASE"/>
</dbReference>
<protein>
    <recommendedName>
        <fullName evidence="1">Glutathione hydrolase</fullName>
        <ecNumber evidence="1">2.3.2.2</ecNumber>
        <ecNumber evidence="1">3.4.19.13</ecNumber>
    </recommendedName>
    <alternativeName>
        <fullName evidence="1">Gamma-glutamyltransferase</fullName>
    </alternativeName>
    <alternativeName>
        <fullName evidence="1">Gamma-glutamyltranspeptidase</fullName>
    </alternativeName>
</protein>
<keyword evidence="2" id="KW-0732">Signal</keyword>
<keyword evidence="1" id="KW-0378">Hydrolase</keyword>
<comment type="catalytic activity">
    <reaction evidence="1">
        <text>glutathione + H2O = L-cysteinylglycine + L-glutamate</text>
        <dbReference type="Rhea" id="RHEA:28807"/>
        <dbReference type="ChEBI" id="CHEBI:15377"/>
        <dbReference type="ChEBI" id="CHEBI:29985"/>
        <dbReference type="ChEBI" id="CHEBI:57925"/>
        <dbReference type="ChEBI" id="CHEBI:61694"/>
        <dbReference type="EC" id="3.4.19.13"/>
    </reaction>
</comment>
<comment type="caution">
    <text evidence="3">The sequence shown here is derived from an EMBL/GenBank/DDBJ whole genome shotgun (WGS) entry which is preliminary data.</text>
</comment>
<comment type="catalytic activity">
    <reaction evidence="1">
        <text>an S-substituted glutathione + H2O = an S-substituted L-cysteinylglycine + L-glutamate</text>
        <dbReference type="Rhea" id="RHEA:59468"/>
        <dbReference type="ChEBI" id="CHEBI:15377"/>
        <dbReference type="ChEBI" id="CHEBI:29985"/>
        <dbReference type="ChEBI" id="CHEBI:90779"/>
        <dbReference type="ChEBI" id="CHEBI:143103"/>
        <dbReference type="EC" id="3.4.19.13"/>
    </reaction>
</comment>
<dbReference type="PANTHER" id="PTHR11686">
    <property type="entry name" value="GAMMA GLUTAMYL TRANSPEPTIDASE"/>
    <property type="match status" value="1"/>
</dbReference>
<dbReference type="Gene3D" id="1.10.246.130">
    <property type="match status" value="1"/>
</dbReference>
<reference evidence="3 4" key="1">
    <citation type="journal article" date="2025" name="Microbiol. Resour. Announc.">
        <title>Draft genome sequences for Neonectria magnoliae and Neonectria punicea, canker pathogens of Liriodendron tulipifera and Acer saccharum in West Virginia.</title>
        <authorList>
            <person name="Petronek H.M."/>
            <person name="Kasson M.T."/>
            <person name="Metheny A.M."/>
            <person name="Stauder C.M."/>
            <person name="Lovett B."/>
            <person name="Lynch S.C."/>
            <person name="Garnas J.R."/>
            <person name="Kasson L.R."/>
            <person name="Stajich J.E."/>
        </authorList>
    </citation>
    <scope>NUCLEOTIDE SEQUENCE [LARGE SCALE GENOMIC DNA]</scope>
    <source>
        <strain evidence="3 4">NRRL 64653</strain>
    </source>
</reference>
<dbReference type="SUPFAM" id="SSF56235">
    <property type="entry name" value="N-terminal nucleophile aminohydrolases (Ntn hydrolases)"/>
    <property type="match status" value="1"/>
</dbReference>
<evidence type="ECO:0000256" key="2">
    <source>
        <dbReference type="SAM" id="SignalP"/>
    </source>
</evidence>
<proteinExistence type="predicted"/>
<feature type="chain" id="PRO_5046932755" description="Glutathione hydrolase" evidence="2">
    <location>
        <begin position="23"/>
        <end position="574"/>
    </location>
</feature>
<sequence length="574" mass="62495">MYFSAVAFALLTVIYLSLGAFAGEVDNVPRLGAVASLDARCSQIGTDVLRDGGNAADAMIATQFCVGVVGMYLTGIGGGGFFLVRDAKGQFEFVDFRETAPAASNESMFNQNANLSVTGGLASGVPGELRGLEYLHEKYGSKPWNVLVDPSIKLARHGFVVGKDQEDVMNQTDTEIFLSPAWSSDFAPNGTRVNAGDVMTRKRYANTLETIRDKGAGAFYSGPLADQIISAVQSTGGILTSADLKNYKVLRRPERRLSFGNYRLVTCGAPSGGIVGLTTLNVLKGYPDIWRPSAINATVHRLDEAIRFAYGARTKMGDPSFVEGMNEYQDNLLQEKTAAEIRSKIWDNSTQPVEAYNPDGIESLETPGTSHVSTADASGMAVSLTSTINLWFGSMVMVPESGIIMNNEMNDFSIPNSSNAFGFVASPENYVKPRKRPISSMSPYIVEHLHNNNLYLVIGGAGGSRIITATVQGLWNALSREMNSAATVKEPRLHDQLIPNRVRSMRECHYVADNDQILFEYSYNNATRRYLVDKGHEVGWMGHFSDLQTVRILPNGTFEAASEPRQYESGGFAV</sequence>
<dbReference type="InterPro" id="IPR000101">
    <property type="entry name" value="GGT_peptidase"/>
</dbReference>
<keyword evidence="1" id="KW-0808">Transferase</keyword>
<dbReference type="PANTHER" id="PTHR11686:SF62">
    <property type="entry name" value="GLUTATHIONE HYDROLASE"/>
    <property type="match status" value="1"/>
</dbReference>
<name>A0ABR1GLB4_9HYPO</name>
<dbReference type="InterPro" id="IPR029055">
    <property type="entry name" value="Ntn_hydrolases_N"/>
</dbReference>
<organism evidence="3 4">
    <name type="scientific">Neonectria punicea</name>
    <dbReference type="NCBI Taxonomy" id="979145"/>
    <lineage>
        <taxon>Eukaryota</taxon>
        <taxon>Fungi</taxon>
        <taxon>Dikarya</taxon>
        <taxon>Ascomycota</taxon>
        <taxon>Pezizomycotina</taxon>
        <taxon>Sordariomycetes</taxon>
        <taxon>Hypocreomycetidae</taxon>
        <taxon>Hypocreales</taxon>
        <taxon>Nectriaceae</taxon>
        <taxon>Neonectria</taxon>
    </lineage>
</organism>
<keyword evidence="4" id="KW-1185">Reference proteome</keyword>
<dbReference type="Gene3D" id="3.60.20.40">
    <property type="match status" value="1"/>
</dbReference>
<gene>
    <name evidence="3" type="ORF">QQX98_011683</name>
</gene>
<dbReference type="InterPro" id="IPR043137">
    <property type="entry name" value="GGT_ssub_C"/>
</dbReference>
<dbReference type="InterPro" id="IPR043138">
    <property type="entry name" value="GGT_lsub"/>
</dbReference>
<dbReference type="EC" id="2.3.2.2" evidence="1"/>
<evidence type="ECO:0000256" key="1">
    <source>
        <dbReference type="RuleBase" id="RU368068"/>
    </source>
</evidence>
<evidence type="ECO:0000313" key="3">
    <source>
        <dbReference type="EMBL" id="KAK7402578.1"/>
    </source>
</evidence>
<comment type="catalytic activity">
    <reaction evidence="1">
        <text>an N-terminal (5-L-glutamyl)-[peptide] + an alpha-amino acid = 5-L-glutamyl amino acid + an N-terminal L-alpha-aminoacyl-[peptide]</text>
        <dbReference type="Rhea" id="RHEA:23904"/>
        <dbReference type="Rhea" id="RHEA-COMP:9780"/>
        <dbReference type="Rhea" id="RHEA-COMP:9795"/>
        <dbReference type="ChEBI" id="CHEBI:77644"/>
        <dbReference type="ChEBI" id="CHEBI:78597"/>
        <dbReference type="ChEBI" id="CHEBI:78599"/>
        <dbReference type="ChEBI" id="CHEBI:78608"/>
        <dbReference type="EC" id="2.3.2.2"/>
    </reaction>
</comment>
<evidence type="ECO:0000313" key="4">
    <source>
        <dbReference type="Proteomes" id="UP001498476"/>
    </source>
</evidence>
<dbReference type="NCBIfam" id="TIGR00066">
    <property type="entry name" value="g_glut_trans"/>
    <property type="match status" value="1"/>
</dbReference>